<accession>A0A9P0BX84</accession>
<dbReference type="PANTHER" id="PTHR21308:SF1">
    <property type="entry name" value="PHYTANOYL-COA DIOXYGENASE, PEROXISOMAL"/>
    <property type="match status" value="1"/>
</dbReference>
<dbReference type="EMBL" id="LR824023">
    <property type="protein sequence ID" value="CAH0593989.1"/>
    <property type="molecule type" value="Genomic_DNA"/>
</dbReference>
<evidence type="ECO:0000256" key="2">
    <source>
        <dbReference type="ARBA" id="ARBA00034809"/>
    </source>
</evidence>
<dbReference type="InterPro" id="IPR008775">
    <property type="entry name" value="Phytyl_CoA_dOase-like"/>
</dbReference>
<dbReference type="SUPFAM" id="SSF51197">
    <property type="entry name" value="Clavaminate synthase-like"/>
    <property type="match status" value="1"/>
</dbReference>
<protein>
    <recommendedName>
        <fullName evidence="2">phytanoyl-CoA dioxygenase</fullName>
        <ecNumber evidence="2">1.14.11.18</ecNumber>
    </recommendedName>
    <alternativeName>
        <fullName evidence="3">Phytanic acid oxidase</fullName>
    </alternativeName>
    <alternativeName>
        <fullName evidence="4">Phytanoyl-CoA alpha-hydroxylase</fullName>
    </alternativeName>
</protein>
<organism evidence="5 6">
    <name type="scientific">Chrysodeixis includens</name>
    <name type="common">Soybean looper</name>
    <name type="synonym">Pseudoplusia includens</name>
    <dbReference type="NCBI Taxonomy" id="689277"/>
    <lineage>
        <taxon>Eukaryota</taxon>
        <taxon>Metazoa</taxon>
        <taxon>Ecdysozoa</taxon>
        <taxon>Arthropoda</taxon>
        <taxon>Hexapoda</taxon>
        <taxon>Insecta</taxon>
        <taxon>Pterygota</taxon>
        <taxon>Neoptera</taxon>
        <taxon>Endopterygota</taxon>
        <taxon>Lepidoptera</taxon>
        <taxon>Glossata</taxon>
        <taxon>Ditrysia</taxon>
        <taxon>Noctuoidea</taxon>
        <taxon>Noctuidae</taxon>
        <taxon>Plusiinae</taxon>
        <taxon>Chrysodeixis</taxon>
    </lineage>
</organism>
<evidence type="ECO:0000256" key="4">
    <source>
        <dbReference type="ARBA" id="ARBA00034924"/>
    </source>
</evidence>
<dbReference type="GO" id="GO:0001561">
    <property type="term" value="P:fatty acid alpha-oxidation"/>
    <property type="evidence" value="ECO:0007669"/>
    <property type="project" value="InterPro"/>
</dbReference>
<proteinExistence type="inferred from homology"/>
<evidence type="ECO:0000256" key="1">
    <source>
        <dbReference type="ARBA" id="ARBA00005830"/>
    </source>
</evidence>
<dbReference type="AlphaFoldDB" id="A0A9P0BX84"/>
<name>A0A9P0BX84_CHRIL</name>
<evidence type="ECO:0000313" key="6">
    <source>
        <dbReference type="Proteomes" id="UP001154114"/>
    </source>
</evidence>
<dbReference type="PANTHER" id="PTHR21308">
    <property type="entry name" value="PHYTANOYL-COA ALPHA-HYDROXYLASE"/>
    <property type="match status" value="1"/>
</dbReference>
<dbReference type="Proteomes" id="UP001154114">
    <property type="component" value="Chromosome 20"/>
</dbReference>
<reference evidence="5" key="1">
    <citation type="submission" date="2021-12" db="EMBL/GenBank/DDBJ databases">
        <authorList>
            <person name="King R."/>
        </authorList>
    </citation>
    <scope>NUCLEOTIDE SEQUENCE</scope>
</reference>
<dbReference type="InterPro" id="IPR047128">
    <property type="entry name" value="PhyH"/>
</dbReference>
<gene>
    <name evidence="5" type="ORF">CINC_LOCUS6011</name>
</gene>
<comment type="similarity">
    <text evidence="1">Belongs to the PhyH family.</text>
</comment>
<sequence length="265" mass="29953">MGRLTQEQKDFYKNNGYIILKNVLLEEDLSAITEEYDKLFARKNQEKMESSWVGTDADDRKNASEFTVKGIHNLQYHHAVFSSFLFNKDLLDALEDVMETDNIILHHTKAHLKPPEKGAAYPMHQDYHYFPYEKDSMVAAFLHLDAAGPDNGGLFVYPGSHKLGPQRDVGAIESNFHYVDQAKFSLENATPVIADRGDVVVFSYLLVHGSPANRSRRPRRMLLLQAAAADDTPLGDQPLRPGQGWLLRGVNVNRDASISKRFEGH</sequence>
<dbReference type="OrthoDB" id="2328924at2759"/>
<dbReference type="EC" id="1.14.11.18" evidence="2"/>
<keyword evidence="6" id="KW-1185">Reference proteome</keyword>
<evidence type="ECO:0000256" key="3">
    <source>
        <dbReference type="ARBA" id="ARBA00034921"/>
    </source>
</evidence>
<dbReference type="Pfam" id="PF05721">
    <property type="entry name" value="PhyH"/>
    <property type="match status" value="1"/>
</dbReference>
<evidence type="ECO:0000313" key="5">
    <source>
        <dbReference type="EMBL" id="CAH0593989.1"/>
    </source>
</evidence>
<dbReference type="Gene3D" id="2.60.120.620">
    <property type="entry name" value="q2cbj1_9rhob like domain"/>
    <property type="match status" value="1"/>
</dbReference>
<dbReference type="GO" id="GO:0048244">
    <property type="term" value="F:phytanoyl-CoA dioxygenase activity"/>
    <property type="evidence" value="ECO:0007669"/>
    <property type="project" value="UniProtKB-EC"/>
</dbReference>